<dbReference type="InterPro" id="IPR001434">
    <property type="entry name" value="OmcB-like_DUF11"/>
</dbReference>
<sequence>MCDKTLRTFTGATVAPPYPSTGRRLMRHPIYKIAALALVAPLAGTMLLAAPASAAPAKVSTAAVKTADDPYSSFNLKISAPSRARAGATISYTIKATNTGPHEADSYYLGGVLPKGSKIVRVHAPKGTECDWYEDGYWCWSPLALEVGEYESIKIVVKLGKKSKGTATAILGVDTYDLPTGAETLNRDEFERMGFKSWYFVKKVKTRIAR</sequence>
<dbReference type="EMBL" id="NGFP01000050">
    <property type="protein sequence ID" value="OUC96836.1"/>
    <property type="molecule type" value="Genomic_DNA"/>
</dbReference>
<dbReference type="Pfam" id="PF01345">
    <property type="entry name" value="DUF11"/>
    <property type="match status" value="1"/>
</dbReference>
<comment type="caution">
    <text evidence="2">The sequence shown here is derived from an EMBL/GenBank/DDBJ whole genome shotgun (WGS) entry which is preliminary data.</text>
</comment>
<accession>A0A243RPC0</accession>
<protein>
    <recommendedName>
        <fullName evidence="1">DUF11 domain-containing protein</fullName>
    </recommendedName>
</protein>
<proteinExistence type="predicted"/>
<gene>
    <name evidence="2" type="ORF">CA984_13625</name>
</gene>
<organism evidence="2 3">
    <name type="scientific">Streptosporangium minutum</name>
    <dbReference type="NCBI Taxonomy" id="569862"/>
    <lineage>
        <taxon>Bacteria</taxon>
        <taxon>Bacillati</taxon>
        <taxon>Actinomycetota</taxon>
        <taxon>Actinomycetes</taxon>
        <taxon>Streptosporangiales</taxon>
        <taxon>Streptosporangiaceae</taxon>
        <taxon>Streptosporangium</taxon>
    </lineage>
</organism>
<name>A0A243RPC0_9ACTN</name>
<reference evidence="2 3" key="1">
    <citation type="submission" date="2017-05" db="EMBL/GenBank/DDBJ databases">
        <title>Biotechnological potential of actinobacteria isolated from South African environments.</title>
        <authorList>
            <person name="Le Roes-Hill M."/>
            <person name="Prins A."/>
            <person name="Durrell K.A."/>
        </authorList>
    </citation>
    <scope>NUCLEOTIDE SEQUENCE [LARGE SCALE GENOMIC DNA]</scope>
    <source>
        <strain evidence="2">M26</strain>
    </source>
</reference>
<evidence type="ECO:0000259" key="1">
    <source>
        <dbReference type="Pfam" id="PF01345"/>
    </source>
</evidence>
<feature type="domain" description="DUF11" evidence="1">
    <location>
        <begin position="81"/>
        <end position="177"/>
    </location>
</feature>
<evidence type="ECO:0000313" key="3">
    <source>
        <dbReference type="Proteomes" id="UP000194761"/>
    </source>
</evidence>
<evidence type="ECO:0000313" key="2">
    <source>
        <dbReference type="EMBL" id="OUC96836.1"/>
    </source>
</evidence>
<keyword evidence="3" id="KW-1185">Reference proteome</keyword>
<dbReference type="Proteomes" id="UP000194761">
    <property type="component" value="Unassembled WGS sequence"/>
</dbReference>
<dbReference type="AlphaFoldDB" id="A0A243RPC0"/>